<evidence type="ECO:0000256" key="2">
    <source>
        <dbReference type="SAM" id="Phobius"/>
    </source>
</evidence>
<evidence type="ECO:0000256" key="1">
    <source>
        <dbReference type="SAM" id="MobiDB-lite"/>
    </source>
</evidence>
<dbReference type="AlphaFoldDB" id="D2VYL9"/>
<dbReference type="KEGG" id="ngr:NAEGRDRAFT_81723"/>
<keyword evidence="4" id="KW-1185">Reference proteome</keyword>
<gene>
    <name evidence="3" type="ORF">NAEGRDRAFT_81723</name>
</gene>
<dbReference type="InParanoid" id="D2VYL9"/>
<dbReference type="InterPro" id="IPR011989">
    <property type="entry name" value="ARM-like"/>
</dbReference>
<keyword evidence="2" id="KW-0472">Membrane</keyword>
<sequence>MKERIISRLHLEQFIQDEVLFYSIVLFEKQVYYICVCAHFIYLFKESFTNLPIPILLEQIECIEVYTDHVSKFSIVISDKNQLNQKEKTLQHLVLEASNRTQLIKELQIHYKTNKVLKKWHFDGQSNYDLKIVNKTLIPKSNTSNMEVGEGIINNPFQSLKLDRSHIINLQSKILKKFPLTEKKARVEKLFNGYWFIINDNNLVRKPIPSLGEYKSKPYYEVVYEKKKEDQTLLADKLVVKIIPIRNSNAPRTNIRTFAQKMISNNMLSSCSDFDIIQDEEFAKERSIYKFDKTITEAYQIKSKYYYFPNVFSNNSKKQKNNSVPENGLTYLEKIELLSLSDPNASIIPHYRIKHVIVCRRRFIPPYATHYQDIVFEYDYAEQDTQEKNEMQTEFLNLCAQSLNPLPQCFLYDQLTIRTKLESLSCDEDFYYWVNLKFGLKPELYPLKWSQEVTEETRVESFVKSVSNIIDIIVNSAEHQVSDPFAIEHDIVYNVDSPDTVKTPSIQHIIQWRTKVSFYLGYYIDEVETSSFEKIIKSLLILKQKGEISDKKLLQYRRTLILILDYFLHLRIVNREYDFEKTIDEKIEEIEQKTDEMHYSYFDMNQMNLAVQNQMNATSASGSSNPGGLTQFNDDVLYDETVEKHVQQLKNNQLSKQLQLIMYRQMLIGGKNHLENGGSASSMASNHTSRTVCNMNANIFLKLMKLNYFIGVLGMTPLSFVKLLSNAIHISSMYHYETIYEICYEISQWLNKCSQTSKVSATSTSASSTNNDDTDSTCSTDEDTPESRGVLIQIRDTLCSYTPFLHSLCSLLQYDDDGLLAIVANILEKLTYFSENVRKWFTSNDYLQFLVDHIEAFNSRTQPNLASSFLRILRNCCNTTDKRSVITKDGEIVPLVVRHILPNILTSLVAESISLSQHTDEHVKLPFESPHREDLLKSALDALLIIVQSSSDNEIGGEDEDELMSELIVNETSIHTLIELLGHVVRRMMSQQNTNMHVKIPSYFTTLLSILLSLSSHEYFRGVAISIVLSTSSGSVIRGLSRGIANSHTLITLLVQIVNIVQPMIGHSPLSITNGSHTPLRLRRDALTSTPTTPHASGSPTTPNNGTTNSHTTTTPLNGNIQANENMVQIRFILTLVLSTLLMLSSNSKALQEMKENMLELLIKEVEGKTSQLILPNESEDNLTSTPSTSHNIKVITSVLSHLQNRLKSGPAGGRSQTMPPSSPSNTMNSFLRRKLL</sequence>
<feature type="region of interest" description="Disordered" evidence="1">
    <location>
        <begin position="761"/>
        <end position="784"/>
    </location>
</feature>
<keyword evidence="2" id="KW-0812">Transmembrane</keyword>
<dbReference type="OrthoDB" id="10260268at2759"/>
<protein>
    <submittedName>
        <fullName evidence="3">Predicted protein</fullName>
    </submittedName>
</protein>
<feature type="compositionally biased region" description="Low complexity" evidence="1">
    <location>
        <begin position="761"/>
        <end position="771"/>
    </location>
</feature>
<feature type="region of interest" description="Disordered" evidence="1">
    <location>
        <begin position="1206"/>
        <end position="1237"/>
    </location>
</feature>
<dbReference type="RefSeq" id="XP_002670823.1">
    <property type="nucleotide sequence ID" value="XM_002670777.1"/>
</dbReference>
<dbReference type="GeneID" id="8857974"/>
<dbReference type="Proteomes" id="UP000006671">
    <property type="component" value="Unassembled WGS sequence"/>
</dbReference>
<dbReference type="EMBL" id="GG738911">
    <property type="protein sequence ID" value="EFC38079.1"/>
    <property type="molecule type" value="Genomic_DNA"/>
</dbReference>
<feature type="compositionally biased region" description="Low complexity" evidence="1">
    <location>
        <begin position="1097"/>
        <end position="1119"/>
    </location>
</feature>
<feature type="compositionally biased region" description="Acidic residues" evidence="1">
    <location>
        <begin position="772"/>
        <end position="784"/>
    </location>
</feature>
<evidence type="ECO:0000313" key="4">
    <source>
        <dbReference type="Proteomes" id="UP000006671"/>
    </source>
</evidence>
<proteinExistence type="predicted"/>
<reference evidence="3 4" key="1">
    <citation type="journal article" date="2010" name="Cell">
        <title>The genome of Naegleria gruberi illuminates early eukaryotic versatility.</title>
        <authorList>
            <person name="Fritz-Laylin L.K."/>
            <person name="Prochnik S.E."/>
            <person name="Ginger M.L."/>
            <person name="Dacks J.B."/>
            <person name="Carpenter M.L."/>
            <person name="Field M.C."/>
            <person name="Kuo A."/>
            <person name="Paredez A."/>
            <person name="Chapman J."/>
            <person name="Pham J."/>
            <person name="Shu S."/>
            <person name="Neupane R."/>
            <person name="Cipriano M."/>
            <person name="Mancuso J."/>
            <person name="Tu H."/>
            <person name="Salamov A."/>
            <person name="Lindquist E."/>
            <person name="Shapiro H."/>
            <person name="Lucas S."/>
            <person name="Grigoriev I.V."/>
            <person name="Cande W.Z."/>
            <person name="Fulton C."/>
            <person name="Rokhsar D.S."/>
            <person name="Dawson S.C."/>
        </authorList>
    </citation>
    <scope>NUCLEOTIDE SEQUENCE [LARGE SCALE GENOMIC DNA]</scope>
    <source>
        <strain evidence="3 4">NEG-M</strain>
    </source>
</reference>
<dbReference type="InterPro" id="IPR016024">
    <property type="entry name" value="ARM-type_fold"/>
</dbReference>
<keyword evidence="2" id="KW-1133">Transmembrane helix</keyword>
<dbReference type="VEuPathDB" id="AmoebaDB:NAEGRDRAFT_81723"/>
<organism evidence="4">
    <name type="scientific">Naegleria gruberi</name>
    <name type="common">Amoeba</name>
    <dbReference type="NCBI Taxonomy" id="5762"/>
    <lineage>
        <taxon>Eukaryota</taxon>
        <taxon>Discoba</taxon>
        <taxon>Heterolobosea</taxon>
        <taxon>Tetramitia</taxon>
        <taxon>Eutetramitia</taxon>
        <taxon>Vahlkampfiidae</taxon>
        <taxon>Naegleria</taxon>
    </lineage>
</organism>
<feature type="transmembrane region" description="Helical" evidence="2">
    <location>
        <begin position="20"/>
        <end position="44"/>
    </location>
</feature>
<dbReference type="OMA" id="EICYEIS"/>
<dbReference type="SUPFAM" id="SSF48371">
    <property type="entry name" value="ARM repeat"/>
    <property type="match status" value="1"/>
</dbReference>
<evidence type="ECO:0000313" key="3">
    <source>
        <dbReference type="EMBL" id="EFC38079.1"/>
    </source>
</evidence>
<accession>D2VYL9</accession>
<feature type="compositionally biased region" description="Low complexity" evidence="1">
    <location>
        <begin position="1218"/>
        <end position="1230"/>
    </location>
</feature>
<dbReference type="Gene3D" id="1.25.10.10">
    <property type="entry name" value="Leucine-rich Repeat Variant"/>
    <property type="match status" value="1"/>
</dbReference>
<feature type="region of interest" description="Disordered" evidence="1">
    <location>
        <begin position="1088"/>
        <end position="1119"/>
    </location>
</feature>
<name>D2VYL9_NAEGR</name>